<feature type="domain" description="Histidine kinase" evidence="8">
    <location>
        <begin position="81"/>
        <end position="283"/>
    </location>
</feature>
<dbReference type="InterPro" id="IPR003594">
    <property type="entry name" value="HATPase_dom"/>
</dbReference>
<keyword evidence="3" id="KW-0597">Phosphoprotein</keyword>
<evidence type="ECO:0000256" key="7">
    <source>
        <dbReference type="SAM" id="Phobius"/>
    </source>
</evidence>
<dbReference type="PANTHER" id="PTHR45453">
    <property type="entry name" value="PHOSPHATE REGULON SENSOR PROTEIN PHOR"/>
    <property type="match status" value="1"/>
</dbReference>
<dbReference type="SUPFAM" id="SSF55874">
    <property type="entry name" value="ATPase domain of HSP90 chaperone/DNA topoisomerase II/histidine kinase"/>
    <property type="match status" value="1"/>
</dbReference>
<dbReference type="InterPro" id="IPR004358">
    <property type="entry name" value="Sig_transdc_His_kin-like_C"/>
</dbReference>
<evidence type="ECO:0000256" key="5">
    <source>
        <dbReference type="ARBA" id="ARBA00022777"/>
    </source>
</evidence>
<gene>
    <name evidence="9" type="ORF">MNB_SV-10-1053</name>
</gene>
<dbReference type="SMART" id="SM00388">
    <property type="entry name" value="HisKA"/>
    <property type="match status" value="1"/>
</dbReference>
<evidence type="ECO:0000256" key="4">
    <source>
        <dbReference type="ARBA" id="ARBA00022679"/>
    </source>
</evidence>
<dbReference type="InterPro" id="IPR003661">
    <property type="entry name" value="HisK_dim/P_dom"/>
</dbReference>
<dbReference type="GO" id="GO:0016036">
    <property type="term" value="P:cellular response to phosphate starvation"/>
    <property type="evidence" value="ECO:0007669"/>
    <property type="project" value="TreeGrafter"/>
</dbReference>
<dbReference type="Pfam" id="PF00512">
    <property type="entry name" value="HisKA"/>
    <property type="match status" value="1"/>
</dbReference>
<feature type="transmembrane region" description="Helical" evidence="7">
    <location>
        <begin position="12"/>
        <end position="30"/>
    </location>
</feature>
<dbReference type="GO" id="GO:0000155">
    <property type="term" value="F:phosphorelay sensor kinase activity"/>
    <property type="evidence" value="ECO:0007669"/>
    <property type="project" value="InterPro"/>
</dbReference>
<dbReference type="GO" id="GO:0004721">
    <property type="term" value="F:phosphoprotein phosphatase activity"/>
    <property type="evidence" value="ECO:0007669"/>
    <property type="project" value="TreeGrafter"/>
</dbReference>
<dbReference type="Pfam" id="PF02518">
    <property type="entry name" value="HATPase_c"/>
    <property type="match status" value="1"/>
</dbReference>
<dbReference type="SMART" id="SM00387">
    <property type="entry name" value="HATPase_c"/>
    <property type="match status" value="1"/>
</dbReference>
<evidence type="ECO:0000256" key="2">
    <source>
        <dbReference type="ARBA" id="ARBA00012438"/>
    </source>
</evidence>
<organism evidence="9">
    <name type="scientific">hydrothermal vent metagenome</name>
    <dbReference type="NCBI Taxonomy" id="652676"/>
    <lineage>
        <taxon>unclassified sequences</taxon>
        <taxon>metagenomes</taxon>
        <taxon>ecological metagenomes</taxon>
    </lineage>
</organism>
<dbReference type="EMBL" id="FPHL01000034">
    <property type="protein sequence ID" value="SFV63725.1"/>
    <property type="molecule type" value="Genomic_DNA"/>
</dbReference>
<dbReference type="InterPro" id="IPR036890">
    <property type="entry name" value="HATPase_C_sf"/>
</dbReference>
<dbReference type="PANTHER" id="PTHR45453:SF1">
    <property type="entry name" value="PHOSPHATE REGULON SENSOR PROTEIN PHOR"/>
    <property type="match status" value="1"/>
</dbReference>
<keyword evidence="5 9" id="KW-0418">Kinase</keyword>
<dbReference type="CDD" id="cd00082">
    <property type="entry name" value="HisKA"/>
    <property type="match status" value="1"/>
</dbReference>
<dbReference type="InterPro" id="IPR036097">
    <property type="entry name" value="HisK_dim/P_sf"/>
</dbReference>
<proteinExistence type="predicted"/>
<comment type="catalytic activity">
    <reaction evidence="1">
        <text>ATP + protein L-histidine = ADP + protein N-phospho-L-histidine.</text>
        <dbReference type="EC" id="2.7.13.3"/>
    </reaction>
</comment>
<feature type="transmembrane region" description="Helical" evidence="7">
    <location>
        <begin position="42"/>
        <end position="60"/>
    </location>
</feature>
<sequence>MKLSGHKKKILLSALGYFSSVAILLSFLYWFLKNEGFSESNFLIAGLLVLLLAAGWGYILSSHLLAPKAELDANLSQLSSEILHELNIPLSTIKANAAMLKKCLQGEEKALKRLERIEASSDRLERLYEELVYSIKKEIHPIEKEPVVLQKLLGERIETFESFGRNRFDMDVPKLTVNVDRIGFEKMIDNLLMNAMKYSDKTSRIEIKLERMMLTIRDEGIGMDEAELLKVYERYYQSDSGKEGKGIGLALVKAYCDAENIGIQISSEKGKGTTVMLALERVHI</sequence>
<dbReference type="Gene3D" id="1.10.287.130">
    <property type="match status" value="1"/>
</dbReference>
<keyword evidence="7" id="KW-0472">Membrane</keyword>
<evidence type="ECO:0000256" key="1">
    <source>
        <dbReference type="ARBA" id="ARBA00000085"/>
    </source>
</evidence>
<keyword evidence="6" id="KW-0902">Two-component regulatory system</keyword>
<evidence type="ECO:0000259" key="8">
    <source>
        <dbReference type="PROSITE" id="PS50109"/>
    </source>
</evidence>
<keyword evidence="7" id="KW-0812">Transmembrane</keyword>
<dbReference type="EC" id="2.7.13.3" evidence="2"/>
<keyword evidence="4" id="KW-0808">Transferase</keyword>
<dbReference type="SUPFAM" id="SSF47384">
    <property type="entry name" value="Homodimeric domain of signal transducing histidine kinase"/>
    <property type="match status" value="1"/>
</dbReference>
<dbReference type="GO" id="GO:0005886">
    <property type="term" value="C:plasma membrane"/>
    <property type="evidence" value="ECO:0007669"/>
    <property type="project" value="TreeGrafter"/>
</dbReference>
<accession>A0A1W1CDD1</accession>
<name>A0A1W1CDD1_9ZZZZ</name>
<dbReference type="AlphaFoldDB" id="A0A1W1CDD1"/>
<reference evidence="9" key="1">
    <citation type="submission" date="2016-10" db="EMBL/GenBank/DDBJ databases">
        <authorList>
            <person name="de Groot N.N."/>
        </authorList>
    </citation>
    <scope>NUCLEOTIDE SEQUENCE</scope>
</reference>
<keyword evidence="7" id="KW-1133">Transmembrane helix</keyword>
<dbReference type="Gene3D" id="3.30.565.10">
    <property type="entry name" value="Histidine kinase-like ATPase, C-terminal domain"/>
    <property type="match status" value="1"/>
</dbReference>
<evidence type="ECO:0000256" key="6">
    <source>
        <dbReference type="ARBA" id="ARBA00023012"/>
    </source>
</evidence>
<dbReference type="PRINTS" id="PR00344">
    <property type="entry name" value="BCTRLSENSOR"/>
</dbReference>
<dbReference type="PROSITE" id="PS50109">
    <property type="entry name" value="HIS_KIN"/>
    <property type="match status" value="1"/>
</dbReference>
<dbReference type="InterPro" id="IPR050351">
    <property type="entry name" value="BphY/WalK/GraS-like"/>
</dbReference>
<evidence type="ECO:0000256" key="3">
    <source>
        <dbReference type="ARBA" id="ARBA00022553"/>
    </source>
</evidence>
<dbReference type="InterPro" id="IPR005467">
    <property type="entry name" value="His_kinase_dom"/>
</dbReference>
<protein>
    <recommendedName>
        <fullName evidence="2">histidine kinase</fullName>
        <ecNumber evidence="2">2.7.13.3</ecNumber>
    </recommendedName>
</protein>
<evidence type="ECO:0000313" key="9">
    <source>
        <dbReference type="EMBL" id="SFV63725.1"/>
    </source>
</evidence>